<dbReference type="EMBL" id="JAAAXJ010000004">
    <property type="protein sequence ID" value="NBJ24527.1"/>
    <property type="molecule type" value="Genomic_DNA"/>
</dbReference>
<evidence type="ECO:0000313" key="2">
    <source>
        <dbReference type="EMBL" id="NBJ24527.1"/>
    </source>
</evidence>
<dbReference type="RefSeq" id="WP_161722225.1">
    <property type="nucleotide sequence ID" value="NZ_JAAAXI010000003.1"/>
</dbReference>
<evidence type="ECO:0000259" key="1">
    <source>
        <dbReference type="Pfam" id="PF13185"/>
    </source>
</evidence>
<dbReference type="InterPro" id="IPR029016">
    <property type="entry name" value="GAF-like_dom_sf"/>
</dbReference>
<name>A0ABW9YXF2_9HYPH</name>
<feature type="domain" description="GAF" evidence="1">
    <location>
        <begin position="109"/>
        <end position="154"/>
    </location>
</feature>
<dbReference type="Gene3D" id="3.30.450.40">
    <property type="match status" value="1"/>
</dbReference>
<gene>
    <name evidence="2" type="ORF">GR303_09185</name>
</gene>
<accession>A0ABW9YXF2</accession>
<dbReference type="Proteomes" id="UP000818323">
    <property type="component" value="Unassembled WGS sequence"/>
</dbReference>
<sequence length="164" mass="17758">MLDVHQAVVSVQRAWAAGNQPGATLEAAGEAFAKTVGYRLYTVTQMLSGGLEVERIYTTNADVYSVGGRKPILPNAYTQRICGEMKPFLARTPAEFAPLFPDHETIVSLGLGSVMNLPVLFNGAVLGTVNLLDREGAYDERHVEQAMLIAQQIVPVLLARACKE</sequence>
<organism evidence="2 3">
    <name type="scientific">Microvirga arsenatis</name>
    <dbReference type="NCBI Taxonomy" id="2692265"/>
    <lineage>
        <taxon>Bacteria</taxon>
        <taxon>Pseudomonadati</taxon>
        <taxon>Pseudomonadota</taxon>
        <taxon>Alphaproteobacteria</taxon>
        <taxon>Hyphomicrobiales</taxon>
        <taxon>Methylobacteriaceae</taxon>
        <taxon>Microvirga</taxon>
    </lineage>
</organism>
<dbReference type="SUPFAM" id="SSF55781">
    <property type="entry name" value="GAF domain-like"/>
    <property type="match status" value="1"/>
</dbReference>
<comment type="caution">
    <text evidence="2">The sequence shown here is derived from an EMBL/GenBank/DDBJ whole genome shotgun (WGS) entry which is preliminary data.</text>
</comment>
<protein>
    <submittedName>
        <fullName evidence="2">GAF domain-containing protein</fullName>
    </submittedName>
</protein>
<evidence type="ECO:0000313" key="3">
    <source>
        <dbReference type="Proteomes" id="UP000818323"/>
    </source>
</evidence>
<keyword evidence="3" id="KW-1185">Reference proteome</keyword>
<dbReference type="Pfam" id="PF13185">
    <property type="entry name" value="GAF_2"/>
    <property type="match status" value="1"/>
</dbReference>
<reference evidence="2 3" key="1">
    <citation type="submission" date="2020-01" db="EMBL/GenBank/DDBJ databases">
        <title>Microvirga sp. nov., an arsenate reduction bacterium isolated from Tibet hotspring sediments.</title>
        <authorList>
            <person name="Yuan C.-G."/>
        </authorList>
    </citation>
    <scope>NUCLEOTIDE SEQUENCE [LARGE SCALE GENOMIC DNA]</scope>
    <source>
        <strain evidence="2 3">SYSU G3D203</strain>
    </source>
</reference>
<proteinExistence type="predicted"/>
<dbReference type="InterPro" id="IPR003018">
    <property type="entry name" value="GAF"/>
</dbReference>